<dbReference type="OrthoDB" id="101791at2759"/>
<comment type="caution">
    <text evidence="3">The sequence shown here is derived from an EMBL/GenBank/DDBJ whole genome shotgun (WGS) entry which is preliminary data.</text>
</comment>
<gene>
    <name evidence="3" type="ORF">FCC1311_061752</name>
</gene>
<name>A0A2R5GH91_9STRA</name>
<feature type="domain" description="F-box" evidence="2">
    <location>
        <begin position="169"/>
        <end position="215"/>
    </location>
</feature>
<protein>
    <submittedName>
        <fullName evidence="3">F-box/WD repeat-containing protein 7</fullName>
    </submittedName>
</protein>
<keyword evidence="4" id="KW-1185">Reference proteome</keyword>
<sequence>MGSTAAPEHVLVRVLVVRASPRASRYLVYAQAVDPLAFGAWERRRASVKQGKNRDARAAAGPGEPEGEDDDGFLNGTSSCERGAINDGSEIDSEHAHGASEHAHGASSSNVASCADYDDKDDDDDDEVPGMGTIHTLKVHARGLSQARLERLIAYHLLRDALDPYGNRQTNLQTLPRHLWLSVMEHLEMGDVLATLKVCKRSHAWHQDNLLWKTLLERDRIMQESGDLRLQVWGPRLPAGLVRRISTLAQSLSCPNVSVTSRLQVLEDRSNCEAHLDLKDARSTLREELRRSGEDPGFVRHWPLIEKAYGKLISSFGCTGEGQDGSIQEKRSETSSKRLMDVLFEDIGGADFVLCRKRVSTDSWRRKDMYDLERRKGIEAQDKSREAVVKANDRKKDKQFV</sequence>
<dbReference type="SUPFAM" id="SSF81383">
    <property type="entry name" value="F-box domain"/>
    <property type="match status" value="1"/>
</dbReference>
<evidence type="ECO:0000256" key="1">
    <source>
        <dbReference type="SAM" id="MobiDB-lite"/>
    </source>
</evidence>
<evidence type="ECO:0000313" key="3">
    <source>
        <dbReference type="EMBL" id="GBG29955.1"/>
    </source>
</evidence>
<proteinExistence type="predicted"/>
<dbReference type="Proteomes" id="UP000241890">
    <property type="component" value="Unassembled WGS sequence"/>
</dbReference>
<dbReference type="Gene3D" id="1.20.1280.50">
    <property type="match status" value="1"/>
</dbReference>
<dbReference type="InterPro" id="IPR036047">
    <property type="entry name" value="F-box-like_dom_sf"/>
</dbReference>
<dbReference type="InParanoid" id="A0A2R5GH91"/>
<feature type="compositionally biased region" description="Basic and acidic residues" evidence="1">
    <location>
        <begin position="92"/>
        <end position="104"/>
    </location>
</feature>
<feature type="region of interest" description="Disordered" evidence="1">
    <location>
        <begin position="46"/>
        <end position="129"/>
    </location>
</feature>
<evidence type="ECO:0000313" key="4">
    <source>
        <dbReference type="Proteomes" id="UP000241890"/>
    </source>
</evidence>
<dbReference type="PROSITE" id="PS50181">
    <property type="entry name" value="FBOX"/>
    <property type="match status" value="1"/>
</dbReference>
<evidence type="ECO:0000259" key="2">
    <source>
        <dbReference type="PROSITE" id="PS50181"/>
    </source>
</evidence>
<accession>A0A2R5GH91</accession>
<dbReference type="InterPro" id="IPR001810">
    <property type="entry name" value="F-box_dom"/>
</dbReference>
<feature type="compositionally biased region" description="Acidic residues" evidence="1">
    <location>
        <begin position="116"/>
        <end position="128"/>
    </location>
</feature>
<dbReference type="AlphaFoldDB" id="A0A2R5GH91"/>
<dbReference type="EMBL" id="BEYU01000068">
    <property type="protein sequence ID" value="GBG29955.1"/>
    <property type="molecule type" value="Genomic_DNA"/>
</dbReference>
<reference evidence="3 4" key="1">
    <citation type="submission" date="2017-12" db="EMBL/GenBank/DDBJ databases">
        <title>Sequencing, de novo assembly and annotation of complete genome of a new Thraustochytrid species, strain FCC1311.</title>
        <authorList>
            <person name="Sedici K."/>
            <person name="Godart F."/>
            <person name="Aiese Cigliano R."/>
            <person name="Sanseverino W."/>
            <person name="Barakat M."/>
            <person name="Ortet P."/>
            <person name="Marechal E."/>
            <person name="Cagnac O."/>
            <person name="Amato A."/>
        </authorList>
    </citation>
    <scope>NUCLEOTIDE SEQUENCE [LARGE SCALE GENOMIC DNA]</scope>
</reference>
<organism evidence="3 4">
    <name type="scientific">Hondaea fermentalgiana</name>
    <dbReference type="NCBI Taxonomy" id="2315210"/>
    <lineage>
        <taxon>Eukaryota</taxon>
        <taxon>Sar</taxon>
        <taxon>Stramenopiles</taxon>
        <taxon>Bigyra</taxon>
        <taxon>Labyrinthulomycetes</taxon>
        <taxon>Thraustochytrida</taxon>
        <taxon>Thraustochytriidae</taxon>
        <taxon>Hondaea</taxon>
    </lineage>
</organism>